<keyword evidence="8 10" id="KW-0717">Septation</keyword>
<evidence type="ECO:0000256" key="10">
    <source>
        <dbReference type="HAMAP-Rule" id="MF_00321"/>
    </source>
</evidence>
<evidence type="ECO:0000313" key="12">
    <source>
        <dbReference type="EMBL" id="WLP85464.1"/>
    </source>
</evidence>
<evidence type="ECO:0000256" key="1">
    <source>
        <dbReference type="ARBA" id="ARBA00001946"/>
    </source>
</evidence>
<keyword evidence="4" id="KW-0479">Metal-binding</keyword>
<keyword evidence="13" id="KW-1185">Reference proteome</keyword>
<evidence type="ECO:0000259" key="11">
    <source>
        <dbReference type="PROSITE" id="PS51706"/>
    </source>
</evidence>
<accession>A0ABY9HA37</accession>
<dbReference type="SUPFAM" id="SSF52540">
    <property type="entry name" value="P-loop containing nucleoside triphosphate hydrolases"/>
    <property type="match status" value="1"/>
</dbReference>
<dbReference type="Gene3D" id="3.40.50.300">
    <property type="entry name" value="P-loop containing nucleotide triphosphate hydrolases"/>
    <property type="match status" value="1"/>
</dbReference>
<comment type="function">
    <text evidence="10">Necessary for normal cell division and for the maintenance of normal septation.</text>
</comment>
<dbReference type="InterPro" id="IPR019987">
    <property type="entry name" value="GTP-bd_ribosome_bio_YsxC"/>
</dbReference>
<dbReference type="InterPro" id="IPR027417">
    <property type="entry name" value="P-loop_NTPase"/>
</dbReference>
<dbReference type="Proteomes" id="UP001237011">
    <property type="component" value="Chromosome"/>
</dbReference>
<sequence length="197" mass="22787">MFKFVKSASKKENWYEHPYQEIAFWGRSNVGKSSLINSIVENKKLAKVSKTPGRTQLLNFFQNEHGAVFVDLPGYGYARISNSEIIRMNQMIDEYILQRSNLNCVYVLIDARHGIIKTDVEPLNFLLRNNIKFKIVFTKADKLKQSERHKLLKSIQASRNIYGPFQYFIVSSLSNIGINELVNDINDTLSGENYEEK</sequence>
<dbReference type="CDD" id="cd01876">
    <property type="entry name" value="YihA_EngB"/>
    <property type="match status" value="1"/>
</dbReference>
<name>A0ABY9HA37_9MOLU</name>
<evidence type="ECO:0000313" key="13">
    <source>
        <dbReference type="Proteomes" id="UP001237011"/>
    </source>
</evidence>
<evidence type="ECO:0000256" key="2">
    <source>
        <dbReference type="ARBA" id="ARBA00009638"/>
    </source>
</evidence>
<evidence type="ECO:0000256" key="8">
    <source>
        <dbReference type="ARBA" id="ARBA00023210"/>
    </source>
</evidence>
<evidence type="ECO:0000256" key="3">
    <source>
        <dbReference type="ARBA" id="ARBA00022618"/>
    </source>
</evidence>
<comment type="similarity">
    <text evidence="2 10">Belongs to the TRAFAC class TrmE-Era-EngA-EngB-Septin-like GTPase superfamily. EngB GTPase family.</text>
</comment>
<dbReference type="HAMAP" id="MF_00321">
    <property type="entry name" value="GTPase_EngB"/>
    <property type="match status" value="1"/>
</dbReference>
<dbReference type="PROSITE" id="PS51706">
    <property type="entry name" value="G_ENGB"/>
    <property type="match status" value="1"/>
</dbReference>
<dbReference type="NCBIfam" id="TIGR03598">
    <property type="entry name" value="GTPase_YsxC"/>
    <property type="match status" value="1"/>
</dbReference>
<keyword evidence="6" id="KW-0460">Magnesium</keyword>
<feature type="domain" description="EngB-type G" evidence="11">
    <location>
        <begin position="18"/>
        <end position="191"/>
    </location>
</feature>
<proteinExistence type="inferred from homology"/>
<organism evidence="12 13">
    <name type="scientific">Mycoplasma seminis</name>
    <dbReference type="NCBI Taxonomy" id="512749"/>
    <lineage>
        <taxon>Bacteria</taxon>
        <taxon>Bacillati</taxon>
        <taxon>Mycoplasmatota</taxon>
        <taxon>Mollicutes</taxon>
        <taxon>Mycoplasmataceae</taxon>
        <taxon>Mycoplasma</taxon>
    </lineage>
</organism>
<gene>
    <name evidence="12" type="primary">yihA</name>
    <name evidence="10" type="synonym">engB</name>
    <name evidence="12" type="ORF">Q8852_04045</name>
</gene>
<dbReference type="RefSeq" id="WP_305937899.1">
    <property type="nucleotide sequence ID" value="NZ_CP132191.1"/>
</dbReference>
<protein>
    <recommendedName>
        <fullName evidence="10">Probable GTP-binding protein EngB</fullName>
    </recommendedName>
</protein>
<reference evidence="12" key="1">
    <citation type="submission" date="2023-08" db="EMBL/GenBank/DDBJ databases">
        <title>Complete genome sequence of Mycoplasma seminis 2200.</title>
        <authorList>
            <person name="Spergser J."/>
        </authorList>
    </citation>
    <scope>NUCLEOTIDE SEQUENCE [LARGE SCALE GENOMIC DNA]</scope>
    <source>
        <strain evidence="12">2200</strain>
    </source>
</reference>
<comment type="cofactor">
    <cofactor evidence="1">
        <name>Mg(2+)</name>
        <dbReference type="ChEBI" id="CHEBI:18420"/>
    </cofactor>
</comment>
<evidence type="ECO:0000256" key="7">
    <source>
        <dbReference type="ARBA" id="ARBA00023134"/>
    </source>
</evidence>
<dbReference type="InterPro" id="IPR030393">
    <property type="entry name" value="G_ENGB_dom"/>
</dbReference>
<keyword evidence="9 10" id="KW-0131">Cell cycle</keyword>
<dbReference type="PANTHER" id="PTHR11649">
    <property type="entry name" value="MSS1/TRME-RELATED GTP-BINDING PROTEIN"/>
    <property type="match status" value="1"/>
</dbReference>
<dbReference type="InterPro" id="IPR006073">
    <property type="entry name" value="GTP-bd"/>
</dbReference>
<evidence type="ECO:0000256" key="6">
    <source>
        <dbReference type="ARBA" id="ARBA00022842"/>
    </source>
</evidence>
<keyword evidence="5 10" id="KW-0547">Nucleotide-binding</keyword>
<keyword evidence="7 10" id="KW-0342">GTP-binding</keyword>
<dbReference type="EMBL" id="CP132191">
    <property type="protein sequence ID" value="WLP85464.1"/>
    <property type="molecule type" value="Genomic_DNA"/>
</dbReference>
<evidence type="ECO:0000256" key="5">
    <source>
        <dbReference type="ARBA" id="ARBA00022741"/>
    </source>
</evidence>
<evidence type="ECO:0000256" key="4">
    <source>
        <dbReference type="ARBA" id="ARBA00022723"/>
    </source>
</evidence>
<evidence type="ECO:0000256" key="9">
    <source>
        <dbReference type="ARBA" id="ARBA00023306"/>
    </source>
</evidence>
<keyword evidence="3 10" id="KW-0132">Cell division</keyword>
<dbReference type="PANTHER" id="PTHR11649:SF13">
    <property type="entry name" value="ENGB-TYPE G DOMAIN-CONTAINING PROTEIN"/>
    <property type="match status" value="1"/>
</dbReference>
<dbReference type="Pfam" id="PF01926">
    <property type="entry name" value="MMR_HSR1"/>
    <property type="match status" value="1"/>
</dbReference>